<keyword evidence="2" id="KW-0808">Transferase</keyword>
<dbReference type="AlphaFoldDB" id="A0A0J8FB32"/>
<keyword evidence="3" id="KW-0547">Nucleotide-binding</keyword>
<dbReference type="SUPFAM" id="SSF54495">
    <property type="entry name" value="UBC-like"/>
    <property type="match status" value="1"/>
</dbReference>
<dbReference type="EC" id="2.3.2.23" evidence="1"/>
<dbReference type="PANTHER" id="PTHR46116">
    <property type="entry name" value="(E3-INDEPENDENT) E2 UBIQUITIN-CONJUGATING ENZYME"/>
    <property type="match status" value="1"/>
</dbReference>
<dbReference type="GO" id="GO:0061631">
    <property type="term" value="F:ubiquitin conjugating enzyme activity"/>
    <property type="evidence" value="ECO:0007669"/>
    <property type="project" value="UniProtKB-EC"/>
</dbReference>
<dbReference type="FunFam" id="3.10.110.10:FF:000028">
    <property type="entry name" value="Probable ubiquitin-conjugating enzyme E2 23"/>
    <property type="match status" value="1"/>
</dbReference>
<evidence type="ECO:0000256" key="5">
    <source>
        <dbReference type="ARBA" id="ARBA00022840"/>
    </source>
</evidence>
<dbReference type="Gramene" id="KMT13061">
    <property type="protein sequence ID" value="KMT13061"/>
    <property type="gene ID" value="BVRB_4g086990"/>
</dbReference>
<dbReference type="InterPro" id="IPR000608">
    <property type="entry name" value="UBC"/>
</dbReference>
<dbReference type="Pfam" id="PF00179">
    <property type="entry name" value="UQ_con"/>
    <property type="match status" value="1"/>
</dbReference>
<proteinExistence type="predicted"/>
<evidence type="ECO:0000259" key="7">
    <source>
        <dbReference type="PROSITE" id="PS50127"/>
    </source>
</evidence>
<protein>
    <recommendedName>
        <fullName evidence="1">E2 ubiquitin-conjugating enzyme</fullName>
        <ecNumber evidence="1">2.3.2.23</ecNumber>
    </recommendedName>
</protein>
<evidence type="ECO:0000313" key="9">
    <source>
        <dbReference type="Proteomes" id="UP000035740"/>
    </source>
</evidence>
<organism evidence="8 9">
    <name type="scientific">Beta vulgaris subsp. vulgaris</name>
    <name type="common">Beet</name>
    <dbReference type="NCBI Taxonomy" id="3555"/>
    <lineage>
        <taxon>Eukaryota</taxon>
        <taxon>Viridiplantae</taxon>
        <taxon>Streptophyta</taxon>
        <taxon>Embryophyta</taxon>
        <taxon>Tracheophyta</taxon>
        <taxon>Spermatophyta</taxon>
        <taxon>Magnoliopsida</taxon>
        <taxon>eudicotyledons</taxon>
        <taxon>Gunneridae</taxon>
        <taxon>Pentapetalae</taxon>
        <taxon>Caryophyllales</taxon>
        <taxon>Chenopodiaceae</taxon>
        <taxon>Betoideae</taxon>
        <taxon>Beta</taxon>
    </lineage>
</organism>
<dbReference type="GO" id="GO:0005524">
    <property type="term" value="F:ATP binding"/>
    <property type="evidence" value="ECO:0007669"/>
    <property type="project" value="UniProtKB-KW"/>
</dbReference>
<dbReference type="InterPro" id="IPR016135">
    <property type="entry name" value="UBQ-conjugating_enzyme/RWD"/>
</dbReference>
<dbReference type="CDD" id="cd23837">
    <property type="entry name" value="UBCc_UBE2O"/>
    <property type="match status" value="1"/>
</dbReference>
<dbReference type="Gene3D" id="3.10.110.10">
    <property type="entry name" value="Ubiquitin Conjugating Enzyme"/>
    <property type="match status" value="1"/>
</dbReference>
<sequence>MLNYAPRDKVPVNSGSPFILLEDLGHGSSGASVSFIDDDFEFVGMDLSDTFYDNECAMLQAHFDNVDIPSDVEVTVPCWPFPVGSEQQSPTASGSSVFGTQHNSTVGASDVDQYQPWYYHNPSSFNNSVSKYAFHDSKLPTSGLATDPSSYAQTNDLILPKLEWSLAPGSQVITKPFVSHVTNASSTSTFVPKKMLGSFAHAPSVRLDDDIAAHISPPVSHGDGDCGENSFVKKLERFKIFDTLEDHSGHLYSDKRESCNQSKSWVNKIADEWRMLERDLPATIFVRVYEARMDLLRAAIVGADGTPYHDGLFFFDVNFPLTYPNTPPLVKYHAHGLRINPNLYNSGKVCLSLLGTWSGSREENWRPGKSNMLQVLLSIQGLILNAEPYYNEPGYERHNNRRHGKHQSKNYSENALLLSLKTMLYTMRNPPKCFEDLVFGHFYTHAHDILAACTAYLNGAEVGSFDKTKSPSAEVKKGFKCSDLLKMNLPTYIKSLVEAFTKIGVEDCEKYLVPINESTDQPTKVASSSRRKRKVLVRKGPEHTL</sequence>
<gene>
    <name evidence="8" type="ORF">BVRB_4g086990</name>
</gene>
<evidence type="ECO:0000313" key="8">
    <source>
        <dbReference type="EMBL" id="KMT13061.1"/>
    </source>
</evidence>
<feature type="domain" description="UBC core" evidence="7">
    <location>
        <begin position="264"/>
        <end position="424"/>
    </location>
</feature>
<dbReference type="EMBL" id="KQ090081">
    <property type="protein sequence ID" value="KMT13061.1"/>
    <property type="molecule type" value="Genomic_DNA"/>
</dbReference>
<feature type="region of interest" description="Disordered" evidence="6">
    <location>
        <begin position="520"/>
        <end position="545"/>
    </location>
</feature>
<dbReference type="PANTHER" id="PTHR46116:SF41">
    <property type="entry name" value="UBIQUITIN-CONJUGATING ENZYME E2 25-RELATED"/>
    <property type="match status" value="1"/>
</dbReference>
<keyword evidence="4" id="KW-0833">Ubl conjugation pathway</keyword>
<evidence type="ECO:0000256" key="3">
    <source>
        <dbReference type="ARBA" id="ARBA00022741"/>
    </source>
</evidence>
<evidence type="ECO:0000256" key="2">
    <source>
        <dbReference type="ARBA" id="ARBA00022679"/>
    </source>
</evidence>
<accession>A0A0J8FB32</accession>
<dbReference type="OrthoDB" id="47801at2759"/>
<evidence type="ECO:0000256" key="4">
    <source>
        <dbReference type="ARBA" id="ARBA00022786"/>
    </source>
</evidence>
<reference evidence="8 9" key="1">
    <citation type="journal article" date="2014" name="Nature">
        <title>The genome of the recently domesticated crop plant sugar beet (Beta vulgaris).</title>
        <authorList>
            <person name="Dohm J.C."/>
            <person name="Minoche A.E."/>
            <person name="Holtgrawe D."/>
            <person name="Capella-Gutierrez S."/>
            <person name="Zakrzewski F."/>
            <person name="Tafer H."/>
            <person name="Rupp O."/>
            <person name="Sorensen T.R."/>
            <person name="Stracke R."/>
            <person name="Reinhardt R."/>
            <person name="Goesmann A."/>
            <person name="Kraft T."/>
            <person name="Schulz B."/>
            <person name="Stadler P.F."/>
            <person name="Schmidt T."/>
            <person name="Gabaldon T."/>
            <person name="Lehrach H."/>
            <person name="Weisshaar B."/>
            <person name="Himmelbauer H."/>
        </authorList>
    </citation>
    <scope>NUCLEOTIDE SEQUENCE [LARGE SCALE GENOMIC DNA]</scope>
    <source>
        <tissue evidence="8">Taproot</tissue>
    </source>
</reference>
<dbReference type="PROSITE" id="PS50127">
    <property type="entry name" value="UBC_2"/>
    <property type="match status" value="1"/>
</dbReference>
<dbReference type="SMART" id="SM00212">
    <property type="entry name" value="UBCc"/>
    <property type="match status" value="1"/>
</dbReference>
<evidence type="ECO:0000256" key="1">
    <source>
        <dbReference type="ARBA" id="ARBA00012486"/>
    </source>
</evidence>
<evidence type="ECO:0000256" key="6">
    <source>
        <dbReference type="SAM" id="MobiDB-lite"/>
    </source>
</evidence>
<keyword evidence="9" id="KW-1185">Reference proteome</keyword>
<dbReference type="eggNOG" id="KOG0895">
    <property type="taxonomic scope" value="Eukaryota"/>
</dbReference>
<name>A0A0J8FB32_BETVV</name>
<keyword evidence="5" id="KW-0067">ATP-binding</keyword>
<dbReference type="Proteomes" id="UP000035740">
    <property type="component" value="Chromosome 4"/>
</dbReference>